<feature type="transmembrane region" description="Helical" evidence="1">
    <location>
        <begin position="141"/>
        <end position="161"/>
    </location>
</feature>
<feature type="transmembrane region" description="Helical" evidence="1">
    <location>
        <begin position="115"/>
        <end position="135"/>
    </location>
</feature>
<dbReference type="PANTHER" id="PTHR37314">
    <property type="entry name" value="SLR0142 PROTEIN"/>
    <property type="match status" value="1"/>
</dbReference>
<keyword evidence="1" id="KW-0812">Transmembrane</keyword>
<reference evidence="2 3" key="1">
    <citation type="submission" date="2019-09" db="EMBL/GenBank/DDBJ databases">
        <title>Segnochrobactrum spirostomi gen. nov., sp. nov., isolated from the ciliate Spirostomum cf. yagiui and description of a novel family, Segnochrobactraceae fam. nov. within the order Rhizobiales of the class Alphaproteobacteria.</title>
        <authorList>
            <person name="Akter S."/>
            <person name="Shazib S.U.A."/>
            <person name="Shin M.K."/>
        </authorList>
    </citation>
    <scope>NUCLEOTIDE SEQUENCE [LARGE SCALE GENOMIC DNA]</scope>
    <source>
        <strain evidence="2 3">Sp-1</strain>
    </source>
</reference>
<gene>
    <name evidence="2" type="ORF">F0357_18150</name>
</gene>
<dbReference type="AlphaFoldDB" id="A0A6A7Y965"/>
<sequence>MTAHLKIGPNEAQHVRVADALRLLVRAERSAAADAWLGTALCFIAGASNAGGFLAVGQYTSHMSGIVSAMADNLAIGGVWLVVAGFSAFAAFAMGAGSSAILIHWGRRHHARQQYTLPLLVEAALLLGFGVLGAMRADIPNFALFGVPYLCFVMGLQNAIITKISQSRIRTTHVTGMVTDLGIELGKLAYWNRSGPGLPPVQADLKKLALLATLLSAFFIGGVTGALGFKYVGFITTVPLAAALFVLAGVPVLEDVIARRAVRALRERR</sequence>
<feature type="transmembrane region" description="Helical" evidence="1">
    <location>
        <begin position="35"/>
        <end position="59"/>
    </location>
</feature>
<evidence type="ECO:0000313" key="3">
    <source>
        <dbReference type="Proteomes" id="UP000332515"/>
    </source>
</evidence>
<feature type="transmembrane region" description="Helical" evidence="1">
    <location>
        <begin position="233"/>
        <end position="253"/>
    </location>
</feature>
<dbReference type="EMBL" id="VWNA01000001">
    <property type="protein sequence ID" value="MQT14538.1"/>
    <property type="molecule type" value="Genomic_DNA"/>
</dbReference>
<evidence type="ECO:0000256" key="1">
    <source>
        <dbReference type="SAM" id="Phobius"/>
    </source>
</evidence>
<keyword evidence="1" id="KW-0472">Membrane</keyword>
<dbReference type="Pfam" id="PF06912">
    <property type="entry name" value="DUF1275"/>
    <property type="match status" value="1"/>
</dbReference>
<name>A0A6A7Y965_9HYPH</name>
<dbReference type="PANTHER" id="PTHR37314:SF4">
    <property type="entry name" value="UPF0700 TRANSMEMBRANE PROTEIN YOAK"/>
    <property type="match status" value="1"/>
</dbReference>
<feature type="transmembrane region" description="Helical" evidence="1">
    <location>
        <begin position="208"/>
        <end position="227"/>
    </location>
</feature>
<dbReference type="Proteomes" id="UP000332515">
    <property type="component" value="Unassembled WGS sequence"/>
</dbReference>
<dbReference type="RefSeq" id="WP_153485479.1">
    <property type="nucleotide sequence ID" value="NZ_VWNA01000001.1"/>
</dbReference>
<dbReference type="InterPro" id="IPR010699">
    <property type="entry name" value="DUF1275"/>
</dbReference>
<evidence type="ECO:0000313" key="2">
    <source>
        <dbReference type="EMBL" id="MQT14538.1"/>
    </source>
</evidence>
<keyword evidence="1" id="KW-1133">Transmembrane helix</keyword>
<comment type="caution">
    <text evidence="2">The sequence shown here is derived from an EMBL/GenBank/DDBJ whole genome shotgun (WGS) entry which is preliminary data.</text>
</comment>
<keyword evidence="3" id="KW-1185">Reference proteome</keyword>
<proteinExistence type="predicted"/>
<feature type="transmembrane region" description="Helical" evidence="1">
    <location>
        <begin position="79"/>
        <end position="103"/>
    </location>
</feature>
<protein>
    <submittedName>
        <fullName evidence="2">DUF1275 domain-containing protein</fullName>
    </submittedName>
</protein>
<organism evidence="2 3">
    <name type="scientific">Segnochrobactrum spirostomi</name>
    <dbReference type="NCBI Taxonomy" id="2608987"/>
    <lineage>
        <taxon>Bacteria</taxon>
        <taxon>Pseudomonadati</taxon>
        <taxon>Pseudomonadota</taxon>
        <taxon>Alphaproteobacteria</taxon>
        <taxon>Hyphomicrobiales</taxon>
        <taxon>Segnochrobactraceae</taxon>
        <taxon>Segnochrobactrum</taxon>
    </lineage>
</organism>
<accession>A0A6A7Y965</accession>